<dbReference type="PANTHER" id="PTHR34846:SF10">
    <property type="entry name" value="CYTOPLASMIC PROTEIN"/>
    <property type="match status" value="1"/>
</dbReference>
<dbReference type="RefSeq" id="WP_141346637.1">
    <property type="nucleotide sequence ID" value="NZ_BJLF01000016.1"/>
</dbReference>
<keyword evidence="3" id="KW-1185">Reference proteome</keyword>
<dbReference type="InterPro" id="IPR029032">
    <property type="entry name" value="AhpD-like"/>
</dbReference>
<dbReference type="GO" id="GO:0051920">
    <property type="term" value="F:peroxiredoxin activity"/>
    <property type="evidence" value="ECO:0007669"/>
    <property type="project" value="InterPro"/>
</dbReference>
<evidence type="ECO:0000313" key="3">
    <source>
        <dbReference type="Proteomes" id="UP000318717"/>
    </source>
</evidence>
<dbReference type="Proteomes" id="UP000318717">
    <property type="component" value="Unassembled WGS sequence"/>
</dbReference>
<feature type="domain" description="Carboxymuconolactone decarboxylase-like" evidence="1">
    <location>
        <begin position="11"/>
        <end position="93"/>
    </location>
</feature>
<dbReference type="SUPFAM" id="SSF69118">
    <property type="entry name" value="AhpD-like"/>
    <property type="match status" value="1"/>
</dbReference>
<accession>A0A4Y3HYK2</accession>
<dbReference type="AlphaFoldDB" id="A0A4Y3HYK2"/>
<dbReference type="InterPro" id="IPR004675">
    <property type="entry name" value="AhpD_core"/>
</dbReference>
<dbReference type="InterPro" id="IPR003779">
    <property type="entry name" value="CMD-like"/>
</dbReference>
<proteinExistence type="predicted"/>
<gene>
    <name evidence="2" type="ORF">VIN01S_29910</name>
</gene>
<dbReference type="NCBIfam" id="TIGR00778">
    <property type="entry name" value="ahpD_dom"/>
    <property type="match status" value="1"/>
</dbReference>
<sequence length="148" mass="16995">MSRVNIYNVQPAAYKAFFAVEAYLKQCAFDPIIEEIVRVRTSQINGCAYCIHVHTKGALQHGESQERIFALSVWKESKLFTEKERAVLALVEDMVHIYDQGITDHTYKELELHFSEDDIAKLIVLCTMMNAWNRLGVATHANELTVYK</sequence>
<dbReference type="Pfam" id="PF02627">
    <property type="entry name" value="CMD"/>
    <property type="match status" value="1"/>
</dbReference>
<organism evidence="2 3">
    <name type="scientific">Vibrio inusitatus NBRC 102082</name>
    <dbReference type="NCBI Taxonomy" id="1219070"/>
    <lineage>
        <taxon>Bacteria</taxon>
        <taxon>Pseudomonadati</taxon>
        <taxon>Pseudomonadota</taxon>
        <taxon>Gammaproteobacteria</taxon>
        <taxon>Vibrionales</taxon>
        <taxon>Vibrionaceae</taxon>
        <taxon>Vibrio</taxon>
    </lineage>
</organism>
<comment type="caution">
    <text evidence="2">The sequence shown here is derived from an EMBL/GenBank/DDBJ whole genome shotgun (WGS) entry which is preliminary data.</text>
</comment>
<name>A0A4Y3HYK2_9VIBR</name>
<reference evidence="2 3" key="1">
    <citation type="submission" date="2019-06" db="EMBL/GenBank/DDBJ databases">
        <title>Whole genome shotgun sequence of Vibrio inusitatus NBRC 102082.</title>
        <authorList>
            <person name="Hosoyama A."/>
            <person name="Uohara A."/>
            <person name="Ohji S."/>
            <person name="Ichikawa N."/>
        </authorList>
    </citation>
    <scope>NUCLEOTIDE SEQUENCE [LARGE SCALE GENOMIC DNA]</scope>
    <source>
        <strain evidence="2 3">NBRC 102082</strain>
    </source>
</reference>
<dbReference type="OrthoDB" id="9801997at2"/>
<dbReference type="Gene3D" id="1.20.1290.10">
    <property type="entry name" value="AhpD-like"/>
    <property type="match status" value="1"/>
</dbReference>
<evidence type="ECO:0000259" key="1">
    <source>
        <dbReference type="Pfam" id="PF02627"/>
    </source>
</evidence>
<protein>
    <recommendedName>
        <fullName evidence="1">Carboxymuconolactone decarboxylase-like domain-containing protein</fullName>
    </recommendedName>
</protein>
<dbReference type="PANTHER" id="PTHR34846">
    <property type="entry name" value="4-CARBOXYMUCONOLACTONE DECARBOXYLASE FAMILY PROTEIN (AFU_ORTHOLOGUE AFUA_6G11590)"/>
    <property type="match status" value="1"/>
</dbReference>
<dbReference type="EMBL" id="BJLF01000016">
    <property type="protein sequence ID" value="GEA52187.1"/>
    <property type="molecule type" value="Genomic_DNA"/>
</dbReference>
<evidence type="ECO:0000313" key="2">
    <source>
        <dbReference type="EMBL" id="GEA52187.1"/>
    </source>
</evidence>